<dbReference type="GO" id="GO:0007165">
    <property type="term" value="P:signal transduction"/>
    <property type="evidence" value="ECO:0007669"/>
    <property type="project" value="InterPro"/>
</dbReference>
<dbReference type="SUPFAM" id="SSF48350">
    <property type="entry name" value="GTPase activation domain, GAP"/>
    <property type="match status" value="1"/>
</dbReference>
<protein>
    <recommendedName>
        <fullName evidence="8">Rho-GAP domain-containing protein</fullName>
    </recommendedName>
</protein>
<reference evidence="6" key="1">
    <citation type="journal article" date="2021" name="Open Biol.">
        <title>Shared evolutionary footprints suggest mitochondrial oxidative damage underlies multiple complex I losses in fungi.</title>
        <authorList>
            <person name="Schikora-Tamarit M.A."/>
            <person name="Marcet-Houben M."/>
            <person name="Nosek J."/>
            <person name="Gabaldon T."/>
        </authorList>
    </citation>
    <scope>NUCLEOTIDE SEQUENCE</scope>
    <source>
        <strain evidence="6">NCAIM Y.01608</strain>
    </source>
</reference>
<dbReference type="Pfam" id="PF00620">
    <property type="entry name" value="RhoGAP"/>
    <property type="match status" value="1"/>
</dbReference>
<dbReference type="Pfam" id="PF00611">
    <property type="entry name" value="FCH"/>
    <property type="match status" value="1"/>
</dbReference>
<evidence type="ECO:0000313" key="7">
    <source>
        <dbReference type="Proteomes" id="UP000788993"/>
    </source>
</evidence>
<name>A0A9P8P2Q2_9ASCO</name>
<dbReference type="InterPro" id="IPR001060">
    <property type="entry name" value="FCH_dom"/>
</dbReference>
<organism evidence="6 7">
    <name type="scientific">Ogataea polymorpha</name>
    <dbReference type="NCBI Taxonomy" id="460523"/>
    <lineage>
        <taxon>Eukaryota</taxon>
        <taxon>Fungi</taxon>
        <taxon>Dikarya</taxon>
        <taxon>Ascomycota</taxon>
        <taxon>Saccharomycotina</taxon>
        <taxon>Pichiomycetes</taxon>
        <taxon>Pichiales</taxon>
        <taxon>Pichiaceae</taxon>
        <taxon>Ogataea</taxon>
    </lineage>
</organism>
<evidence type="ECO:0000313" key="6">
    <source>
        <dbReference type="EMBL" id="KAH3664748.1"/>
    </source>
</evidence>
<keyword evidence="1" id="KW-0343">GTPase activation</keyword>
<dbReference type="SMART" id="SM00324">
    <property type="entry name" value="RhoGAP"/>
    <property type="match status" value="1"/>
</dbReference>
<dbReference type="InterPro" id="IPR027267">
    <property type="entry name" value="AH/BAR_dom_sf"/>
</dbReference>
<feature type="compositionally biased region" description="Low complexity" evidence="3">
    <location>
        <begin position="371"/>
        <end position="382"/>
    </location>
</feature>
<sequence>MTTNTDAPSPLQEPAIAEILASDSALDLLLARLKQSVKACDEFANYLKRKQNYEENYARDVKRAVTSCKSSIKSNTSVSKGSFVESLDKIISFDDRILVDVRSPYAKALEKMQDELTSVSATFVRLRKQLKEEGHKREKEVQDAISQAEKSKNRYFSLCTDLERLRQSDQSQKKITLQGRKTGSQQEEELVRKINAADQDYNAKANASQKLKNELVNTHRPRLSKKLQDLILELDTALQLQLQKYAAYNESFVVGLGNQVAPLGANHSSMATVAASVNPEQNLYNYLKGSRVEKKQSFVPVEYKKHPLFKSEPTHQFRVPATPPVSNNVSKLDPPSATTNKTATPPVGSPSFIPVPEPPNSSLANYSTLDPANSSALSASPAPAVLAGPRPISTEMRNNSSSITNTATPAYSGLLFGQPIESLPHDEEMVPLFVKKCINLIETYGSNSEGIYRSSPNKLKLEEIKYAIDQDPSNLSILDPPDPSNVSDDYVYMIASLLKVFFAELPDPLLTKEQSGNFFKAGQIEDAATMHIQLHRIVFELPDANYFTLRDLLFHFIKLSQIPRVRMSVRNLSIVWFNNLLVNEYTSRDELAVQQRVVEELINAAPEIFNPKES</sequence>
<dbReference type="PROSITE" id="PS51741">
    <property type="entry name" value="F_BAR"/>
    <property type="match status" value="1"/>
</dbReference>
<dbReference type="PANTHER" id="PTHR23176:SF128">
    <property type="entry name" value="RHO GTPASE-ACTIVATING PROTEIN RGD1"/>
    <property type="match status" value="1"/>
</dbReference>
<dbReference type="EMBL" id="JAEUBD010001178">
    <property type="protein sequence ID" value="KAH3664748.1"/>
    <property type="molecule type" value="Genomic_DNA"/>
</dbReference>
<dbReference type="SUPFAM" id="SSF103657">
    <property type="entry name" value="BAR/IMD domain-like"/>
    <property type="match status" value="1"/>
</dbReference>
<dbReference type="GO" id="GO:0005938">
    <property type="term" value="C:cell cortex"/>
    <property type="evidence" value="ECO:0007669"/>
    <property type="project" value="UniProtKB-ARBA"/>
</dbReference>
<feature type="region of interest" description="Disordered" evidence="3">
    <location>
        <begin position="312"/>
        <end position="382"/>
    </location>
</feature>
<reference evidence="6" key="2">
    <citation type="submission" date="2021-01" db="EMBL/GenBank/DDBJ databases">
        <authorList>
            <person name="Schikora-Tamarit M.A."/>
        </authorList>
    </citation>
    <scope>NUCLEOTIDE SEQUENCE</scope>
    <source>
        <strain evidence="6">NCAIM Y.01608</strain>
    </source>
</reference>
<feature type="domain" description="Rho-GAP" evidence="4">
    <location>
        <begin position="418"/>
        <end position="609"/>
    </location>
</feature>
<dbReference type="InterPro" id="IPR008936">
    <property type="entry name" value="Rho_GTPase_activation_prot"/>
</dbReference>
<dbReference type="InterPro" id="IPR031160">
    <property type="entry name" value="F_BAR_dom"/>
</dbReference>
<gene>
    <name evidence="6" type="ORF">OGATHE_003563</name>
</gene>
<evidence type="ECO:0000256" key="2">
    <source>
        <dbReference type="PROSITE-ProRule" id="PRU01077"/>
    </source>
</evidence>
<dbReference type="Gene3D" id="1.20.1270.60">
    <property type="entry name" value="Arfaptin homology (AH) domain/BAR domain"/>
    <property type="match status" value="1"/>
</dbReference>
<dbReference type="InterPro" id="IPR050729">
    <property type="entry name" value="Rho-GAP"/>
</dbReference>
<dbReference type="PROSITE" id="PS50238">
    <property type="entry name" value="RHOGAP"/>
    <property type="match status" value="1"/>
</dbReference>
<evidence type="ECO:0000256" key="1">
    <source>
        <dbReference type="ARBA" id="ARBA00022468"/>
    </source>
</evidence>
<dbReference type="PANTHER" id="PTHR23176">
    <property type="entry name" value="RHO/RAC/CDC GTPASE-ACTIVATING PROTEIN"/>
    <property type="match status" value="1"/>
</dbReference>
<evidence type="ECO:0008006" key="8">
    <source>
        <dbReference type="Google" id="ProtNLM"/>
    </source>
</evidence>
<evidence type="ECO:0000256" key="3">
    <source>
        <dbReference type="SAM" id="MobiDB-lite"/>
    </source>
</evidence>
<dbReference type="Gene3D" id="1.10.555.10">
    <property type="entry name" value="Rho GTPase activation protein"/>
    <property type="match status" value="1"/>
</dbReference>
<feature type="compositionally biased region" description="Polar residues" evidence="3">
    <location>
        <begin position="324"/>
        <end position="343"/>
    </location>
</feature>
<proteinExistence type="predicted"/>
<dbReference type="OrthoDB" id="437889at2759"/>
<dbReference type="GO" id="GO:0005096">
    <property type="term" value="F:GTPase activator activity"/>
    <property type="evidence" value="ECO:0007669"/>
    <property type="project" value="UniProtKB-KW"/>
</dbReference>
<evidence type="ECO:0000259" key="5">
    <source>
        <dbReference type="PROSITE" id="PS51741"/>
    </source>
</evidence>
<feature type="compositionally biased region" description="Polar residues" evidence="3">
    <location>
        <begin position="360"/>
        <end position="370"/>
    </location>
</feature>
<comment type="caution">
    <text evidence="6">The sequence shown here is derived from an EMBL/GenBank/DDBJ whole genome shotgun (WGS) entry which is preliminary data.</text>
</comment>
<accession>A0A9P8P2Q2</accession>
<dbReference type="GO" id="GO:0005933">
    <property type="term" value="C:cellular bud"/>
    <property type="evidence" value="ECO:0007669"/>
    <property type="project" value="UniProtKB-ARBA"/>
</dbReference>
<dbReference type="InterPro" id="IPR000198">
    <property type="entry name" value="RhoGAP_dom"/>
</dbReference>
<feature type="domain" description="F-BAR" evidence="5">
    <location>
        <begin position="14"/>
        <end position="282"/>
    </location>
</feature>
<keyword evidence="7" id="KW-1185">Reference proteome</keyword>
<keyword evidence="2" id="KW-0175">Coiled coil</keyword>
<evidence type="ECO:0000259" key="4">
    <source>
        <dbReference type="PROSITE" id="PS50238"/>
    </source>
</evidence>
<dbReference type="AlphaFoldDB" id="A0A9P8P2Q2"/>
<dbReference type="Proteomes" id="UP000788993">
    <property type="component" value="Unassembled WGS sequence"/>
</dbReference>